<dbReference type="Pfam" id="PF02321">
    <property type="entry name" value="OEP"/>
    <property type="match status" value="1"/>
</dbReference>
<accession>A0ABQ5MJJ3</accession>
<evidence type="ECO:0000256" key="7">
    <source>
        <dbReference type="ARBA" id="ARBA00023237"/>
    </source>
</evidence>
<keyword evidence="5" id="KW-0812">Transmembrane</keyword>
<dbReference type="InterPro" id="IPR003423">
    <property type="entry name" value="OMP_efflux"/>
</dbReference>
<organism evidence="9 10">
    <name type="scientific">Neptunitalea lumnitzerae</name>
    <dbReference type="NCBI Taxonomy" id="2965509"/>
    <lineage>
        <taxon>Bacteria</taxon>
        <taxon>Pseudomonadati</taxon>
        <taxon>Bacteroidota</taxon>
        <taxon>Flavobacteriia</taxon>
        <taxon>Flavobacteriales</taxon>
        <taxon>Flavobacteriaceae</taxon>
        <taxon>Neptunitalea</taxon>
    </lineage>
</organism>
<protein>
    <recommendedName>
        <fullName evidence="11">Outer membrane protein TolC</fullName>
    </recommendedName>
</protein>
<keyword evidence="8" id="KW-0175">Coiled coil</keyword>
<gene>
    <name evidence="9" type="ORF">Y10_19510</name>
</gene>
<evidence type="ECO:0000256" key="4">
    <source>
        <dbReference type="ARBA" id="ARBA00022452"/>
    </source>
</evidence>
<evidence type="ECO:0000313" key="9">
    <source>
        <dbReference type="EMBL" id="GLB49583.1"/>
    </source>
</evidence>
<evidence type="ECO:0000256" key="8">
    <source>
        <dbReference type="SAM" id="Coils"/>
    </source>
</evidence>
<name>A0ABQ5MJJ3_9FLAO</name>
<feature type="coiled-coil region" evidence="8">
    <location>
        <begin position="344"/>
        <end position="385"/>
    </location>
</feature>
<dbReference type="InterPro" id="IPR051906">
    <property type="entry name" value="TolC-like"/>
</dbReference>
<evidence type="ECO:0000256" key="5">
    <source>
        <dbReference type="ARBA" id="ARBA00022692"/>
    </source>
</evidence>
<keyword evidence="4" id="KW-1134">Transmembrane beta strand</keyword>
<reference evidence="9" key="1">
    <citation type="submission" date="2022-07" db="EMBL/GenBank/DDBJ databases">
        <title>Taxonomy of Novel Oxalotrophic and Methylotrophic Bacteria.</title>
        <authorList>
            <person name="Sahin N."/>
            <person name="Tani A."/>
        </authorList>
    </citation>
    <scope>NUCLEOTIDE SEQUENCE</scope>
    <source>
        <strain evidence="9">Y10</strain>
    </source>
</reference>
<dbReference type="SUPFAM" id="SSF56954">
    <property type="entry name" value="Outer membrane efflux proteins (OEP)"/>
    <property type="match status" value="1"/>
</dbReference>
<comment type="caution">
    <text evidence="9">The sequence shown here is derived from an EMBL/GenBank/DDBJ whole genome shotgun (WGS) entry which is preliminary data.</text>
</comment>
<keyword evidence="10" id="KW-1185">Reference proteome</keyword>
<comment type="subcellular location">
    <subcellularLocation>
        <location evidence="1">Cell outer membrane</location>
    </subcellularLocation>
</comment>
<evidence type="ECO:0000256" key="6">
    <source>
        <dbReference type="ARBA" id="ARBA00023136"/>
    </source>
</evidence>
<dbReference type="RefSeq" id="WP_281765210.1">
    <property type="nucleotide sequence ID" value="NZ_BRVO01000002.1"/>
</dbReference>
<evidence type="ECO:0008006" key="11">
    <source>
        <dbReference type="Google" id="ProtNLM"/>
    </source>
</evidence>
<dbReference type="EMBL" id="BRVO01000002">
    <property type="protein sequence ID" value="GLB49583.1"/>
    <property type="molecule type" value="Genomic_DNA"/>
</dbReference>
<evidence type="ECO:0000256" key="2">
    <source>
        <dbReference type="ARBA" id="ARBA00007613"/>
    </source>
</evidence>
<evidence type="ECO:0000313" key="10">
    <source>
        <dbReference type="Proteomes" id="UP001143543"/>
    </source>
</evidence>
<evidence type="ECO:0000256" key="3">
    <source>
        <dbReference type="ARBA" id="ARBA00022448"/>
    </source>
</evidence>
<dbReference type="Proteomes" id="UP001143543">
    <property type="component" value="Unassembled WGS sequence"/>
</dbReference>
<dbReference type="PANTHER" id="PTHR30026:SF20">
    <property type="entry name" value="OUTER MEMBRANE PROTEIN TOLC"/>
    <property type="match status" value="1"/>
</dbReference>
<keyword evidence="6" id="KW-0472">Membrane</keyword>
<proteinExistence type="inferred from homology"/>
<comment type="similarity">
    <text evidence="2">Belongs to the outer membrane factor (OMF) (TC 1.B.17) family.</text>
</comment>
<keyword evidence="3" id="KW-0813">Transport</keyword>
<sequence>MKFIRGCILSCFLYSATLLGQENLSLEDCIAYGLANHGTITIAKNNTLASDAAVNEVVAGYLPKVSVNGGIDDNIKVQEQVIPAGIFSDQDLRVAFTKQYNTTGSVQLDQVIYDQSLLIGLKAGKYTKTQAALSKKEREEALVYSITSYYYQYGVYKLQLQFLLENKATYESQLQIAALQLEKGVLANVDYNRLQVNYNNILSNIRTASTNLSESMNALKNAMGYSLDKILQLEEVTKVPKEVLLQNELAVHEYDITKRSDYLLDSLNTQLLAIDFERIKYSNLPKLSFYARYGTIGFGDNLNESFSTQQSFSAIGLKLSATLFEGFGKTARAKQAEIKYKNAIEQQHLNSEKYKLEVANATNKLANAKEAITQELENINLAESVFNATNLQYRKGVTSLKYWLDDQLALKESQRNYLQAVVDYYVATIELKKSNGTLSTYYNFLNTDK</sequence>
<keyword evidence="7" id="KW-0998">Cell outer membrane</keyword>
<dbReference type="PANTHER" id="PTHR30026">
    <property type="entry name" value="OUTER MEMBRANE PROTEIN TOLC"/>
    <property type="match status" value="1"/>
</dbReference>
<evidence type="ECO:0000256" key="1">
    <source>
        <dbReference type="ARBA" id="ARBA00004442"/>
    </source>
</evidence>
<dbReference type="Gene3D" id="1.20.1600.10">
    <property type="entry name" value="Outer membrane efflux proteins (OEP)"/>
    <property type="match status" value="1"/>
</dbReference>